<dbReference type="EMBL" id="JAMTCK010000013">
    <property type="protein sequence ID" value="MCP2168346.1"/>
    <property type="molecule type" value="Genomic_DNA"/>
</dbReference>
<dbReference type="InterPro" id="IPR025736">
    <property type="entry name" value="PucR_C-HTH_dom"/>
</dbReference>
<protein>
    <submittedName>
        <fullName evidence="2">DNA-binding transcriptional regulator, PucR family</fullName>
    </submittedName>
</protein>
<dbReference type="Proteomes" id="UP001206128">
    <property type="component" value="Unassembled WGS sequence"/>
</dbReference>
<dbReference type="InterPro" id="IPR051448">
    <property type="entry name" value="CdaR-like_regulators"/>
</dbReference>
<dbReference type="InterPro" id="IPR042070">
    <property type="entry name" value="PucR_C-HTH_sf"/>
</dbReference>
<dbReference type="Gene3D" id="1.10.10.2840">
    <property type="entry name" value="PucR C-terminal helix-turn-helix domain"/>
    <property type="match status" value="1"/>
</dbReference>
<dbReference type="Pfam" id="PF13556">
    <property type="entry name" value="HTH_30"/>
    <property type="match status" value="1"/>
</dbReference>
<feature type="domain" description="PucR C-terminal helix-turn-helix" evidence="1">
    <location>
        <begin position="453"/>
        <end position="509"/>
    </location>
</feature>
<dbReference type="PANTHER" id="PTHR33744:SF17">
    <property type="entry name" value="CONSERVED PROTEIN"/>
    <property type="match status" value="1"/>
</dbReference>
<evidence type="ECO:0000313" key="2">
    <source>
        <dbReference type="EMBL" id="MCP2168346.1"/>
    </source>
</evidence>
<evidence type="ECO:0000259" key="1">
    <source>
        <dbReference type="Pfam" id="PF13556"/>
    </source>
</evidence>
<dbReference type="RefSeq" id="WP_253776087.1">
    <property type="nucleotide sequence ID" value="NZ_JAMTCK010000013.1"/>
</dbReference>
<evidence type="ECO:0000313" key="3">
    <source>
        <dbReference type="Proteomes" id="UP001206128"/>
    </source>
</evidence>
<gene>
    <name evidence="2" type="ORF">LX83_005224</name>
</gene>
<name>A0AAE3GHI0_9PSEU</name>
<dbReference type="PANTHER" id="PTHR33744">
    <property type="entry name" value="CARBOHYDRATE DIACID REGULATOR"/>
    <property type="match status" value="1"/>
</dbReference>
<comment type="caution">
    <text evidence="2">The sequence shown here is derived from an EMBL/GenBank/DDBJ whole genome shotgun (WGS) entry which is preliminary data.</text>
</comment>
<dbReference type="AlphaFoldDB" id="A0AAE3GHI0"/>
<keyword evidence="3" id="KW-1185">Reference proteome</keyword>
<dbReference type="GO" id="GO:0003677">
    <property type="term" value="F:DNA binding"/>
    <property type="evidence" value="ECO:0007669"/>
    <property type="project" value="UniProtKB-KW"/>
</dbReference>
<accession>A0AAE3GHI0</accession>
<reference evidence="2" key="1">
    <citation type="submission" date="2022-06" db="EMBL/GenBank/DDBJ databases">
        <title>Genomic Encyclopedia of Archaeal and Bacterial Type Strains, Phase II (KMG-II): from individual species to whole genera.</title>
        <authorList>
            <person name="Goeker M."/>
        </authorList>
    </citation>
    <scope>NUCLEOTIDE SEQUENCE</scope>
    <source>
        <strain evidence="2">DSM 43935</strain>
    </source>
</reference>
<proteinExistence type="predicted"/>
<sequence>MVALGRLVDVLTSLGGQLVCAPRGRDVQLRGVALHDPVERPSAAPDDVLLGLGTGTPSAAARLVARTAAAAVVLHGHPPVDERVLAAARRSGAAVLLIDPAVPWSQLANAAQTLVLGDPRHGSATEAGGDLFALADAIAAVVDGPVTIEDQQSRVLAYSYRQQDVDPVRVQTILGRRVPEEARRALDDYGVFDHLARSAEPLLVPKLTDSLGCRLVAAVRAGRELLGSVWVEIDEADGAELARRSAALLDGARAAALHLLRARARADLERQAEADLVIGLLDDATSAPAALARLGLPSTELRVIALQAHVGEGEHGAALLAFERATAGFGWSRPGRSALFGNVLYTVLPCGEEPDQARAWVRTLARELPAGATVRAGIGGCADANQLPISRQEADECLALHTADGGDPLVYDEAWARVLLQRLADAADAGRLPSRGPVADLLRHDAHHGTQYAATLDAWLAAQGDVRTAARRLAVHPNTLRYRLARLSEVTPVRLDDPAQRLAMAVALAVAARRGQVPSAPADQDQRPAQ</sequence>
<organism evidence="2 3">
    <name type="scientific">Goodfellowiella coeruleoviolacea</name>
    <dbReference type="NCBI Taxonomy" id="334858"/>
    <lineage>
        <taxon>Bacteria</taxon>
        <taxon>Bacillati</taxon>
        <taxon>Actinomycetota</taxon>
        <taxon>Actinomycetes</taxon>
        <taxon>Pseudonocardiales</taxon>
        <taxon>Pseudonocardiaceae</taxon>
        <taxon>Goodfellowiella</taxon>
    </lineage>
</organism>
<keyword evidence="2" id="KW-0238">DNA-binding</keyword>